<sequence>MGKTVADVFIVESLRMADERDHRYEGRRLADILRMAGKKPKYFYYEEKSELPHLLKIFKESKYRFFHMSSHACIENIYTNKDFLTYPEFAQMCKGYLKERRAFFSACELGNEIFTYCLSGTNRGMHSIVAPAEEIQFDHAAAIWSAFYVSLFSANSQSMRHADIISRLKLLGSLFPVDFHFSGYAPKSDRWNHQLIKKSSVSPILGPIKGNVLLEESPVTT</sequence>
<dbReference type="EMBL" id="CP071586">
    <property type="protein sequence ID" value="QYY83985.1"/>
    <property type="molecule type" value="Genomic_DNA"/>
</dbReference>
<evidence type="ECO:0000313" key="1">
    <source>
        <dbReference type="EMBL" id="QYY83985.1"/>
    </source>
</evidence>
<evidence type="ECO:0008006" key="3">
    <source>
        <dbReference type="Google" id="ProtNLM"/>
    </source>
</evidence>
<organism evidence="1 2">
    <name type="scientific">Pseudomonas germanica</name>
    <dbReference type="NCBI Taxonomy" id="2815720"/>
    <lineage>
        <taxon>Bacteria</taxon>
        <taxon>Pseudomonadati</taxon>
        <taxon>Pseudomonadota</taxon>
        <taxon>Gammaproteobacteria</taxon>
        <taxon>Pseudomonadales</taxon>
        <taxon>Pseudomonadaceae</taxon>
        <taxon>Pseudomonas</taxon>
    </lineage>
</organism>
<accession>A0ABX8YVG4</accession>
<gene>
    <name evidence="1" type="ORF">J0G10_11250</name>
</gene>
<name>A0ABX8YVG4_9PSED</name>
<protein>
    <recommendedName>
        <fullName evidence="3">CHAT domain-containing protein</fullName>
    </recommendedName>
</protein>
<keyword evidence="2" id="KW-1185">Reference proteome</keyword>
<dbReference type="RefSeq" id="WP_220558433.1">
    <property type="nucleotide sequence ID" value="NZ_CP071586.1"/>
</dbReference>
<reference evidence="1 2" key="1">
    <citation type="journal article" date="2022" name="Int. J. Syst. Evol. Microbiol.">
        <title>Pseudomonas germanica sp. nov., isolated from Iris germanica rhizomes.</title>
        <authorList>
            <person name="Atanasov K.E."/>
            <person name="Galbis D.M."/>
            <person name="Gallego J."/>
            <person name="Serpico A."/>
            <person name="Bosch M."/>
            <person name="Altabella T."/>
            <person name="Ferrer A."/>
        </authorList>
    </citation>
    <scope>NUCLEOTIDE SEQUENCE [LARGE SCALE GENOMIC DNA]</scope>
    <source>
        <strain evidence="1 2">FIT28</strain>
    </source>
</reference>
<dbReference type="Proteomes" id="UP000824588">
    <property type="component" value="Chromosome"/>
</dbReference>
<evidence type="ECO:0000313" key="2">
    <source>
        <dbReference type="Proteomes" id="UP000824588"/>
    </source>
</evidence>
<proteinExistence type="predicted"/>